<dbReference type="Pfam" id="PF20383">
    <property type="entry name" value="DUF6678"/>
    <property type="match status" value="1"/>
</dbReference>
<proteinExistence type="predicted"/>
<dbReference type="RefSeq" id="WP_083186140.1">
    <property type="nucleotide sequence ID" value="NZ_CBCRZR010000029.1"/>
</dbReference>
<organism evidence="1 2">
    <name type="scientific">Pseudomonas floridensis</name>
    <dbReference type="NCBI Taxonomy" id="1958950"/>
    <lineage>
        <taxon>Bacteria</taxon>
        <taxon>Pseudomonadati</taxon>
        <taxon>Pseudomonadota</taxon>
        <taxon>Gammaproteobacteria</taxon>
        <taxon>Pseudomonadales</taxon>
        <taxon>Pseudomonadaceae</taxon>
        <taxon>Pseudomonas</taxon>
    </lineage>
</organism>
<dbReference type="Proteomes" id="UP000192815">
    <property type="component" value="Unassembled WGS sequence"/>
</dbReference>
<accession>A0A1X0MYD4</accession>
<keyword evidence="2" id="KW-1185">Reference proteome</keyword>
<evidence type="ECO:0000313" key="1">
    <source>
        <dbReference type="EMBL" id="ORC54194.1"/>
    </source>
</evidence>
<dbReference type="AlphaFoldDB" id="A0A1X0MYD4"/>
<evidence type="ECO:0000313" key="2">
    <source>
        <dbReference type="Proteomes" id="UP000192815"/>
    </source>
</evidence>
<reference evidence="2" key="1">
    <citation type="submission" date="2017-02" db="EMBL/GenBank/DDBJ databases">
        <title>Pseudomonas floridae sp. nov., a novel pathogenic bacterial species isolated from tomato.</title>
        <authorList>
            <person name="Timilsina S."/>
            <person name="Vallad G.E."/>
            <person name="Jones J.B."/>
        </authorList>
    </citation>
    <scope>NUCLEOTIDE SEQUENCE [LARGE SCALE GENOMIC DNA]</scope>
    <source>
        <strain evidence="2">GEV388</strain>
    </source>
</reference>
<dbReference type="EMBL" id="MUIO01000138">
    <property type="protein sequence ID" value="ORC54194.1"/>
    <property type="molecule type" value="Genomic_DNA"/>
</dbReference>
<dbReference type="OrthoDB" id="8235233at2"/>
<dbReference type="InterPro" id="IPR046500">
    <property type="entry name" value="DUF6678"/>
</dbReference>
<gene>
    <name evidence="1" type="ORF">BZK31_26230</name>
</gene>
<comment type="caution">
    <text evidence="1">The sequence shown here is derived from an EMBL/GenBank/DDBJ whole genome shotgun (WGS) entry which is preliminary data.</text>
</comment>
<protein>
    <submittedName>
        <fullName evidence="1">Uncharacterized protein</fullName>
    </submittedName>
</protein>
<sequence length="125" mass="14498">MRQLPGLDDASRAKVTKLLGAGELVPVMNNTKWGELINSMLSSPEMEPKFRLRSVLGPPGHVLEWDADWHFHIHPVAEIEWLELKALSSVWLETTFRKCGIRYSIEDGTLRVWGYMKRDSQHDWR</sequence>
<name>A0A1X0MYD4_9PSED</name>